<dbReference type="AlphaFoldDB" id="A0A1Y4SSI2"/>
<feature type="transmembrane region" description="Helical" evidence="1">
    <location>
        <begin position="317"/>
        <end position="346"/>
    </location>
</feature>
<keyword evidence="1" id="KW-0472">Membrane</keyword>
<protein>
    <recommendedName>
        <fullName evidence="4">ABC transporter permease</fullName>
    </recommendedName>
</protein>
<comment type="caution">
    <text evidence="2">The sequence shown here is derived from an EMBL/GenBank/DDBJ whole genome shotgun (WGS) entry which is preliminary data.</text>
</comment>
<dbReference type="EMBL" id="NFLJ01000040">
    <property type="protein sequence ID" value="OUQ32858.1"/>
    <property type="molecule type" value="Genomic_DNA"/>
</dbReference>
<dbReference type="RefSeq" id="WP_087359514.1">
    <property type="nucleotide sequence ID" value="NZ_NFLJ01000040.1"/>
</dbReference>
<feature type="transmembrane region" description="Helical" evidence="1">
    <location>
        <begin position="392"/>
        <end position="411"/>
    </location>
</feature>
<accession>A0A1Y4SSI2</accession>
<name>A0A1Y4SSI2_9FIRM</name>
<evidence type="ECO:0000313" key="2">
    <source>
        <dbReference type="EMBL" id="OUQ32858.1"/>
    </source>
</evidence>
<keyword evidence="1" id="KW-1133">Transmembrane helix</keyword>
<proteinExistence type="predicted"/>
<gene>
    <name evidence="2" type="ORF">B5E75_11925</name>
</gene>
<feature type="transmembrane region" description="Helical" evidence="1">
    <location>
        <begin position="367"/>
        <end position="386"/>
    </location>
</feature>
<dbReference type="OrthoDB" id="2076832at2"/>
<keyword evidence="3" id="KW-1185">Reference proteome</keyword>
<reference evidence="2 3" key="1">
    <citation type="journal article" date="2018" name="BMC Genomics">
        <title>Whole genome sequencing and function prediction of 133 gut anaerobes isolated from chicken caecum in pure cultures.</title>
        <authorList>
            <person name="Medvecky M."/>
            <person name="Cejkova D."/>
            <person name="Polansky O."/>
            <person name="Karasova D."/>
            <person name="Kubasova T."/>
            <person name="Cizek A."/>
            <person name="Rychlik I."/>
        </authorList>
    </citation>
    <scope>NUCLEOTIDE SEQUENCE [LARGE SCALE GENOMIC DNA]</scope>
    <source>
        <strain evidence="2 3">An13</strain>
    </source>
</reference>
<evidence type="ECO:0008006" key="4">
    <source>
        <dbReference type="Google" id="ProtNLM"/>
    </source>
</evidence>
<organism evidence="2 3">
    <name type="scientific">Massilimicrobiota timonensis</name>
    <dbReference type="NCBI Taxonomy" id="1776392"/>
    <lineage>
        <taxon>Bacteria</taxon>
        <taxon>Bacillati</taxon>
        <taxon>Bacillota</taxon>
        <taxon>Erysipelotrichia</taxon>
        <taxon>Erysipelotrichales</taxon>
        <taxon>Erysipelotrichaceae</taxon>
        <taxon>Massilimicrobiota</taxon>
    </lineage>
</organism>
<evidence type="ECO:0000256" key="1">
    <source>
        <dbReference type="SAM" id="Phobius"/>
    </source>
</evidence>
<dbReference type="Proteomes" id="UP000195305">
    <property type="component" value="Unassembled WGS sequence"/>
</dbReference>
<evidence type="ECO:0000313" key="3">
    <source>
        <dbReference type="Proteomes" id="UP000195305"/>
    </source>
</evidence>
<feature type="transmembrane region" description="Helical" evidence="1">
    <location>
        <begin position="62"/>
        <end position="82"/>
    </location>
</feature>
<sequence length="429" mass="49745">MTQKFNSDVIHFILSGYQTIIISMVLIFVFSSFVILVFSRVKVIDYLKGKHISNTFLYFNQFILFLLITIGIFLSLSATNYVESILSRMNNTMQWETTKDYYIIPAIQQTEDGDTIAQSAWLKNTKKAFIEPNRHEAIYADFNDFINDGSIEEGYYYQGAVAYVNNEYLKVNNIVDAQGKLIQIDEKEESQVLLIPDNHMYDEKKLVDDVKNIGYQKNDDVIFVYYKSGQGFFSYNSKVINQHTNTLENIVLSVRTENNGDDIDYDRIMGYKGNPLKIKVSQKKELMSLLQKYGLDKYPVQVISAYDDMAELNHNEMMAAVCLIATIGLILIFVGKAVEQGLYCFVHKNKKLIAVKKLHGFSLFKQYHQYFIFNVMMYVLIARIFMGLQYHMGMVIFLIGLIVLFWIFIFMKTVIKSKKYYISSILKGE</sequence>
<feature type="transmembrane region" description="Helical" evidence="1">
    <location>
        <begin position="20"/>
        <end position="41"/>
    </location>
</feature>
<keyword evidence="1" id="KW-0812">Transmembrane</keyword>